<dbReference type="GO" id="GO:0005615">
    <property type="term" value="C:extracellular space"/>
    <property type="evidence" value="ECO:0007669"/>
    <property type="project" value="TreeGrafter"/>
</dbReference>
<evidence type="ECO:0000256" key="11">
    <source>
        <dbReference type="PROSITE-ProRule" id="PRU01379"/>
    </source>
</evidence>
<dbReference type="FunFam" id="3.40.630.10:FF:000001">
    <property type="entry name" value="Carboxypeptidase B"/>
    <property type="match status" value="1"/>
</dbReference>
<name>A0A8K0NYT8_LADFU</name>
<dbReference type="CDD" id="cd03860">
    <property type="entry name" value="M14_CP_A-B_like"/>
    <property type="match status" value="1"/>
</dbReference>
<keyword evidence="15" id="KW-1185">Reference proteome</keyword>
<comment type="similarity">
    <text evidence="2 11">Belongs to the peptidase M14 family.</text>
</comment>
<keyword evidence="5" id="KW-0479">Metal-binding</keyword>
<keyword evidence="10" id="KW-1015">Disulfide bond</keyword>
<evidence type="ECO:0000259" key="13">
    <source>
        <dbReference type="PROSITE" id="PS52035"/>
    </source>
</evidence>
<dbReference type="GO" id="GO:0004181">
    <property type="term" value="F:metallocarboxypeptidase activity"/>
    <property type="evidence" value="ECO:0007669"/>
    <property type="project" value="InterPro"/>
</dbReference>
<dbReference type="Proteomes" id="UP000792457">
    <property type="component" value="Unassembled WGS sequence"/>
</dbReference>
<keyword evidence="7" id="KW-0378">Hydrolase</keyword>
<accession>A0A8K0NYT8</accession>
<feature type="chain" id="PRO_5035470278" description="Peptidase M14 domain-containing protein" evidence="12">
    <location>
        <begin position="22"/>
        <end position="413"/>
    </location>
</feature>
<dbReference type="PANTHER" id="PTHR11705:SF140">
    <property type="entry name" value="FI02848P-RELATED"/>
    <property type="match status" value="1"/>
</dbReference>
<evidence type="ECO:0000256" key="10">
    <source>
        <dbReference type="ARBA" id="ARBA00023157"/>
    </source>
</evidence>
<dbReference type="AlphaFoldDB" id="A0A8K0NYT8"/>
<dbReference type="SUPFAM" id="SSF54897">
    <property type="entry name" value="Protease propeptides/inhibitors"/>
    <property type="match status" value="1"/>
</dbReference>
<evidence type="ECO:0000313" key="14">
    <source>
        <dbReference type="EMBL" id="KAG8226503.1"/>
    </source>
</evidence>
<evidence type="ECO:0000256" key="6">
    <source>
        <dbReference type="ARBA" id="ARBA00022729"/>
    </source>
</evidence>
<dbReference type="OrthoDB" id="3626597at2759"/>
<dbReference type="SUPFAM" id="SSF53187">
    <property type="entry name" value="Zn-dependent exopeptidases"/>
    <property type="match status" value="1"/>
</dbReference>
<dbReference type="EMBL" id="KZ308284">
    <property type="protein sequence ID" value="KAG8226503.1"/>
    <property type="molecule type" value="Genomic_DNA"/>
</dbReference>
<keyword evidence="8" id="KW-0862">Zinc</keyword>
<dbReference type="GO" id="GO:0008270">
    <property type="term" value="F:zinc ion binding"/>
    <property type="evidence" value="ECO:0007669"/>
    <property type="project" value="InterPro"/>
</dbReference>
<keyword evidence="9" id="KW-0482">Metalloprotease</keyword>
<dbReference type="PROSITE" id="PS52035">
    <property type="entry name" value="PEPTIDASE_M14"/>
    <property type="match status" value="1"/>
</dbReference>
<dbReference type="Pfam" id="PF00246">
    <property type="entry name" value="Peptidase_M14"/>
    <property type="match status" value="1"/>
</dbReference>
<feature type="signal peptide" evidence="12">
    <location>
        <begin position="1"/>
        <end position="21"/>
    </location>
</feature>
<protein>
    <recommendedName>
        <fullName evidence="13">Peptidase M14 domain-containing protein</fullName>
    </recommendedName>
</protein>
<dbReference type="Pfam" id="PF02244">
    <property type="entry name" value="Propep_M14"/>
    <property type="match status" value="1"/>
</dbReference>
<evidence type="ECO:0000256" key="9">
    <source>
        <dbReference type="ARBA" id="ARBA00023049"/>
    </source>
</evidence>
<evidence type="ECO:0000256" key="8">
    <source>
        <dbReference type="ARBA" id="ARBA00022833"/>
    </source>
</evidence>
<dbReference type="Gene3D" id="3.40.630.10">
    <property type="entry name" value="Zn peptidases"/>
    <property type="match status" value="1"/>
</dbReference>
<evidence type="ECO:0000256" key="12">
    <source>
        <dbReference type="SAM" id="SignalP"/>
    </source>
</evidence>
<reference evidence="14" key="1">
    <citation type="submission" date="2013-04" db="EMBL/GenBank/DDBJ databases">
        <authorList>
            <person name="Qu J."/>
            <person name="Murali S.C."/>
            <person name="Bandaranaike D."/>
            <person name="Bellair M."/>
            <person name="Blankenburg K."/>
            <person name="Chao H."/>
            <person name="Dinh H."/>
            <person name="Doddapaneni H."/>
            <person name="Downs B."/>
            <person name="Dugan-Rocha S."/>
            <person name="Elkadiri S."/>
            <person name="Gnanaolivu R.D."/>
            <person name="Hernandez B."/>
            <person name="Javaid M."/>
            <person name="Jayaseelan J.C."/>
            <person name="Lee S."/>
            <person name="Li M."/>
            <person name="Ming W."/>
            <person name="Munidasa M."/>
            <person name="Muniz J."/>
            <person name="Nguyen L."/>
            <person name="Ongeri F."/>
            <person name="Osuji N."/>
            <person name="Pu L.-L."/>
            <person name="Puazo M."/>
            <person name="Qu C."/>
            <person name="Quiroz J."/>
            <person name="Raj R."/>
            <person name="Weissenberger G."/>
            <person name="Xin Y."/>
            <person name="Zou X."/>
            <person name="Han Y."/>
            <person name="Richards S."/>
            <person name="Worley K."/>
            <person name="Muzny D."/>
            <person name="Gibbs R."/>
        </authorList>
    </citation>
    <scope>NUCLEOTIDE SEQUENCE</scope>
    <source>
        <strain evidence="14">Sampled in the wild</strain>
    </source>
</reference>
<sequence length="413" mass="45753">MMGIMRLSLVLLLGVVALSAAKDYHGYGLYRVHNSSEVYKITSSLPGIDWWSHHPSLKNGKGDLMVAPIVRKTFEGLLKSRRLRFEVLSDNVQSLVNAEKQRQRAAEERGRADGRISFDRYYRHAEINQYLEEVAAAHPDIATLIDAGQSYEGRDMKAIKLSSGSGKRMKPNCPAGIHAREWISPAVAVYLLQQLTEGSATDLVNDVDWIILPVLNPDGYEFTFEDDRFWRKTRSITPGESCMGVDANRNFDFHWMESGASSWACDETFAGNKAFSEPEARNLKKIILDHASQIDAYITLHSYGQYILYPWGYSSDLPDDWRDLDKLGNEINDAIAAVRGTTYDVGSSGADLYPAAGASDDWSKGVAGIKYSYTIELPGGGMGGFDLPPEEIQGVVEETLEGLKVVGKRIGGN</sequence>
<evidence type="ECO:0000256" key="4">
    <source>
        <dbReference type="ARBA" id="ARBA00022670"/>
    </source>
</evidence>
<dbReference type="PRINTS" id="PR00765">
    <property type="entry name" value="CRBOXYPTASEA"/>
</dbReference>
<gene>
    <name evidence="14" type="ORF">J437_LFUL007385</name>
</gene>
<dbReference type="InterPro" id="IPR003146">
    <property type="entry name" value="M14A_act_pep"/>
</dbReference>
<evidence type="ECO:0000256" key="5">
    <source>
        <dbReference type="ARBA" id="ARBA00022723"/>
    </source>
</evidence>
<keyword evidence="3" id="KW-0121">Carboxypeptidase</keyword>
<dbReference type="GO" id="GO:0006508">
    <property type="term" value="P:proteolysis"/>
    <property type="evidence" value="ECO:0007669"/>
    <property type="project" value="UniProtKB-KW"/>
</dbReference>
<organism evidence="14 15">
    <name type="scientific">Ladona fulva</name>
    <name type="common">Scarce chaser dragonfly</name>
    <name type="synonym">Libellula fulva</name>
    <dbReference type="NCBI Taxonomy" id="123851"/>
    <lineage>
        <taxon>Eukaryota</taxon>
        <taxon>Metazoa</taxon>
        <taxon>Ecdysozoa</taxon>
        <taxon>Arthropoda</taxon>
        <taxon>Hexapoda</taxon>
        <taxon>Insecta</taxon>
        <taxon>Pterygota</taxon>
        <taxon>Palaeoptera</taxon>
        <taxon>Odonata</taxon>
        <taxon>Epiprocta</taxon>
        <taxon>Anisoptera</taxon>
        <taxon>Libelluloidea</taxon>
        <taxon>Libellulidae</taxon>
        <taxon>Ladona</taxon>
    </lineage>
</organism>
<evidence type="ECO:0000313" key="15">
    <source>
        <dbReference type="Proteomes" id="UP000792457"/>
    </source>
</evidence>
<dbReference type="InterPro" id="IPR036990">
    <property type="entry name" value="M14A-like_propep"/>
</dbReference>
<dbReference type="PANTHER" id="PTHR11705">
    <property type="entry name" value="PROTEASE FAMILY M14 CARBOXYPEPTIDASE A,B"/>
    <property type="match status" value="1"/>
</dbReference>
<evidence type="ECO:0000256" key="1">
    <source>
        <dbReference type="ARBA" id="ARBA00001947"/>
    </source>
</evidence>
<feature type="active site" description="Proton donor/acceptor" evidence="11">
    <location>
        <position position="376"/>
    </location>
</feature>
<proteinExistence type="inferred from homology"/>
<comment type="caution">
    <text evidence="14">The sequence shown here is derived from an EMBL/GenBank/DDBJ whole genome shotgun (WGS) entry which is preliminary data.</text>
</comment>
<reference evidence="14" key="2">
    <citation type="submission" date="2017-10" db="EMBL/GenBank/DDBJ databases">
        <title>Ladona fulva Genome sequencing and assembly.</title>
        <authorList>
            <person name="Murali S."/>
            <person name="Richards S."/>
            <person name="Bandaranaike D."/>
            <person name="Bellair M."/>
            <person name="Blankenburg K."/>
            <person name="Chao H."/>
            <person name="Dinh H."/>
            <person name="Doddapaneni H."/>
            <person name="Dugan-Rocha S."/>
            <person name="Elkadiri S."/>
            <person name="Gnanaolivu R."/>
            <person name="Hernandez B."/>
            <person name="Skinner E."/>
            <person name="Javaid M."/>
            <person name="Lee S."/>
            <person name="Li M."/>
            <person name="Ming W."/>
            <person name="Munidasa M."/>
            <person name="Muniz J."/>
            <person name="Nguyen L."/>
            <person name="Hughes D."/>
            <person name="Osuji N."/>
            <person name="Pu L.-L."/>
            <person name="Puazo M."/>
            <person name="Qu C."/>
            <person name="Quiroz J."/>
            <person name="Raj R."/>
            <person name="Weissenberger G."/>
            <person name="Xin Y."/>
            <person name="Zou X."/>
            <person name="Han Y."/>
            <person name="Worley K."/>
            <person name="Muzny D."/>
            <person name="Gibbs R."/>
        </authorList>
    </citation>
    <scope>NUCLEOTIDE SEQUENCE</scope>
    <source>
        <strain evidence="14">Sampled in the wild</strain>
    </source>
</reference>
<keyword evidence="6 12" id="KW-0732">Signal</keyword>
<feature type="domain" description="Peptidase M14" evidence="13">
    <location>
        <begin position="120"/>
        <end position="410"/>
    </location>
</feature>
<dbReference type="InterPro" id="IPR000834">
    <property type="entry name" value="Peptidase_M14"/>
</dbReference>
<evidence type="ECO:0000256" key="2">
    <source>
        <dbReference type="ARBA" id="ARBA00005988"/>
    </source>
</evidence>
<comment type="cofactor">
    <cofactor evidence="1">
        <name>Zn(2+)</name>
        <dbReference type="ChEBI" id="CHEBI:29105"/>
    </cofactor>
</comment>
<keyword evidence="4" id="KW-0645">Protease</keyword>
<dbReference type="SMART" id="SM00631">
    <property type="entry name" value="Zn_pept"/>
    <property type="match status" value="1"/>
</dbReference>
<evidence type="ECO:0000256" key="3">
    <source>
        <dbReference type="ARBA" id="ARBA00022645"/>
    </source>
</evidence>
<dbReference type="Gene3D" id="3.30.70.340">
    <property type="entry name" value="Metallocarboxypeptidase-like"/>
    <property type="match status" value="1"/>
</dbReference>
<evidence type="ECO:0000256" key="7">
    <source>
        <dbReference type="ARBA" id="ARBA00022801"/>
    </source>
</evidence>